<organism evidence="2 3">
    <name type="scientific">Rhizobium leguminosarum bv. viciae</name>
    <dbReference type="NCBI Taxonomy" id="387"/>
    <lineage>
        <taxon>Bacteria</taxon>
        <taxon>Pseudomonadati</taxon>
        <taxon>Pseudomonadota</taxon>
        <taxon>Alphaproteobacteria</taxon>
        <taxon>Hyphomicrobiales</taxon>
        <taxon>Rhizobiaceae</taxon>
        <taxon>Rhizobium/Agrobacterium group</taxon>
        <taxon>Rhizobium</taxon>
    </lineage>
</organism>
<protein>
    <submittedName>
        <fullName evidence="2">Uncharacterized protein</fullName>
    </submittedName>
</protein>
<dbReference type="AlphaFoldDB" id="A0A8G2J0F3"/>
<evidence type="ECO:0000256" key="1">
    <source>
        <dbReference type="SAM" id="MobiDB-lite"/>
    </source>
</evidence>
<evidence type="ECO:0000313" key="2">
    <source>
        <dbReference type="EMBL" id="TBX94379.1"/>
    </source>
</evidence>
<reference evidence="2 3" key="1">
    <citation type="submission" date="2019-02" db="EMBL/GenBank/DDBJ databases">
        <title>The competitiveness to form nodules shapes the capacities of Rhizobium leguminosarum sv viciae communities to promote symbiosis with specific hosts.</title>
        <authorList>
            <person name="Boivin S."/>
            <person name="Lepetit M."/>
        </authorList>
    </citation>
    <scope>NUCLEOTIDE SEQUENCE [LARGE SCALE GENOMIC DNA]</scope>
    <source>
        <strain evidence="2 3">SPF4F3</strain>
    </source>
</reference>
<gene>
    <name evidence="2" type="ORF">E0H31_13230</name>
</gene>
<accession>A0A8G2J0F3</accession>
<dbReference type="EMBL" id="SJLU01000005">
    <property type="protein sequence ID" value="TBX94379.1"/>
    <property type="molecule type" value="Genomic_DNA"/>
</dbReference>
<comment type="caution">
    <text evidence="2">The sequence shown here is derived from an EMBL/GenBank/DDBJ whole genome shotgun (WGS) entry which is preliminary data.</text>
</comment>
<dbReference type="Proteomes" id="UP000291866">
    <property type="component" value="Unassembled WGS sequence"/>
</dbReference>
<feature type="compositionally biased region" description="Basic and acidic residues" evidence="1">
    <location>
        <begin position="54"/>
        <end position="63"/>
    </location>
</feature>
<feature type="compositionally biased region" description="Basic and acidic residues" evidence="1">
    <location>
        <begin position="32"/>
        <end position="45"/>
    </location>
</feature>
<evidence type="ECO:0000313" key="3">
    <source>
        <dbReference type="Proteomes" id="UP000291866"/>
    </source>
</evidence>
<sequence length="63" mass="6821">MRFDSLPTSLALYSASSSALCRGSATYQPAADARDKPEHDVREVGRLCQQSDGAPKRPDILRG</sequence>
<feature type="region of interest" description="Disordered" evidence="1">
    <location>
        <begin position="24"/>
        <end position="63"/>
    </location>
</feature>
<name>A0A8G2J0F3_RHILV</name>
<proteinExistence type="predicted"/>